<dbReference type="eggNOG" id="COG3180">
    <property type="taxonomic scope" value="Bacteria"/>
</dbReference>
<dbReference type="GO" id="GO:0010468">
    <property type="term" value="P:regulation of gene expression"/>
    <property type="evidence" value="ECO:0007669"/>
    <property type="project" value="InterPro"/>
</dbReference>
<dbReference type="InterPro" id="IPR007820">
    <property type="entry name" value="AbrB_fam"/>
</dbReference>
<protein>
    <recommendedName>
        <fullName evidence="4">Ammonia monooxygenase</fullName>
    </recommendedName>
</protein>
<keyword evidence="1" id="KW-1133">Transmembrane helix</keyword>
<dbReference type="GO" id="GO:0016020">
    <property type="term" value="C:membrane"/>
    <property type="evidence" value="ECO:0007669"/>
    <property type="project" value="InterPro"/>
</dbReference>
<accession>A0A081CZL7</accession>
<dbReference type="Pfam" id="PF05145">
    <property type="entry name" value="AbrB"/>
    <property type="match status" value="1"/>
</dbReference>
<feature type="transmembrane region" description="Helical" evidence="1">
    <location>
        <begin position="294"/>
        <end position="314"/>
    </location>
</feature>
<feature type="transmembrane region" description="Helical" evidence="1">
    <location>
        <begin position="181"/>
        <end position="200"/>
    </location>
</feature>
<feature type="transmembrane region" description="Helical" evidence="1">
    <location>
        <begin position="84"/>
        <end position="106"/>
    </location>
</feature>
<dbReference type="PIRSF" id="PIRSF038991">
    <property type="entry name" value="Protein_AbrB"/>
    <property type="match status" value="1"/>
</dbReference>
<dbReference type="NCBIfam" id="TIGR03082">
    <property type="entry name" value="Gneg_AbrB_dup"/>
    <property type="match status" value="1"/>
</dbReference>
<dbReference type="AlphaFoldDB" id="A0A081CZL7"/>
<feature type="transmembrane region" description="Helical" evidence="1">
    <location>
        <begin position="142"/>
        <end position="161"/>
    </location>
</feature>
<comment type="caution">
    <text evidence="2">The sequence shown here is derived from an EMBL/GenBank/DDBJ whole genome shotgun (WGS) entry which is preliminary data.</text>
</comment>
<dbReference type="PANTHER" id="PTHR38457:SF1">
    <property type="entry name" value="REGULATOR ABRB-RELATED"/>
    <property type="match status" value="1"/>
</dbReference>
<dbReference type="Proteomes" id="UP000028701">
    <property type="component" value="Unassembled WGS sequence"/>
</dbReference>
<feature type="transmembrane region" description="Helical" evidence="1">
    <location>
        <begin position="326"/>
        <end position="344"/>
    </location>
</feature>
<feature type="transmembrane region" description="Helical" evidence="1">
    <location>
        <begin position="234"/>
        <end position="254"/>
    </location>
</feature>
<reference evidence="2 3" key="1">
    <citation type="submission" date="2014-08" db="EMBL/GenBank/DDBJ databases">
        <title>Whole genome shotgun sequence of Rhizobium rubi NBRC 13261.</title>
        <authorList>
            <person name="Katano-Makiyama Y."/>
            <person name="Hosoyama A."/>
            <person name="Hashimoto M."/>
            <person name="Hosoyama Y."/>
            <person name="Noguchi M."/>
            <person name="Tsuchikane K."/>
            <person name="Uohara A."/>
            <person name="Ohji S."/>
            <person name="Ichikawa N."/>
            <person name="Kimura A."/>
            <person name="Yamazoe A."/>
            <person name="Fujita N."/>
        </authorList>
    </citation>
    <scope>NUCLEOTIDE SEQUENCE [LARGE SCALE GENOMIC DNA]</scope>
    <source>
        <strain evidence="2 3">NBRC 13261</strain>
    </source>
</reference>
<organism evidence="2 3">
    <name type="scientific">Agrobacterium rubi TR3 = NBRC 13261</name>
    <dbReference type="NCBI Taxonomy" id="1368415"/>
    <lineage>
        <taxon>Bacteria</taxon>
        <taxon>Pseudomonadati</taxon>
        <taxon>Pseudomonadota</taxon>
        <taxon>Alphaproteobacteria</taxon>
        <taxon>Hyphomicrobiales</taxon>
        <taxon>Rhizobiaceae</taxon>
        <taxon>Rhizobium/Agrobacterium group</taxon>
        <taxon>Agrobacterium</taxon>
    </lineage>
</organism>
<sequence length="350" mass="37363">MPPRAKILTVMLVLAAGVAGGILFRLLHLPLPWTLGAMFGAALLSFYDRSRVLPTIFRDGARPVIGVMAGSAFTPLVVQTITGWWMLVPILILFFLLVTTCGFYFFRLLGYDRSTAIFASMPGGLGEMTLLGAQFGADIRKLVLVHSVRIIIVVSAVPFLLTLMTDVNLVKGAAPLGDHAIAGAVDWLILLLCACLGYLAGRPLRSFGGIMIMPLLFSAIAHGTGLTAIAPPSWLVAGMQVIIGCITGARFAGIKFHEARLALMQGVFWTSILIALALGAAEITSILVNQPFAALFLAFAPGGFAEMSIIAFAANIEVAFVVTCHVFRTIYVVLAGPFIHRLLAGKHDRS</sequence>
<keyword evidence="1" id="KW-0472">Membrane</keyword>
<dbReference type="RefSeq" id="WP_045231626.1">
    <property type="nucleotide sequence ID" value="NZ_BBJU01000023.1"/>
</dbReference>
<dbReference type="EMBL" id="BBJU01000023">
    <property type="protein sequence ID" value="GAK72113.1"/>
    <property type="molecule type" value="Genomic_DNA"/>
</dbReference>
<proteinExistence type="predicted"/>
<name>A0A081CZL7_9HYPH</name>
<gene>
    <name evidence="2" type="ORF">RRU01S_23_01890</name>
</gene>
<evidence type="ECO:0000313" key="3">
    <source>
        <dbReference type="Proteomes" id="UP000028701"/>
    </source>
</evidence>
<feature type="transmembrane region" description="Helical" evidence="1">
    <location>
        <begin position="207"/>
        <end position="228"/>
    </location>
</feature>
<dbReference type="OrthoDB" id="7157734at2"/>
<evidence type="ECO:0000313" key="2">
    <source>
        <dbReference type="EMBL" id="GAK72113.1"/>
    </source>
</evidence>
<evidence type="ECO:0000256" key="1">
    <source>
        <dbReference type="SAM" id="Phobius"/>
    </source>
</evidence>
<dbReference type="InterPro" id="IPR017516">
    <property type="entry name" value="AbrB_dup"/>
</dbReference>
<keyword evidence="1" id="KW-0812">Transmembrane</keyword>
<dbReference type="PANTHER" id="PTHR38457">
    <property type="entry name" value="REGULATOR ABRB-RELATED"/>
    <property type="match status" value="1"/>
</dbReference>
<feature type="transmembrane region" description="Helical" evidence="1">
    <location>
        <begin position="266"/>
        <end position="288"/>
    </location>
</feature>
<evidence type="ECO:0008006" key="4">
    <source>
        <dbReference type="Google" id="ProtNLM"/>
    </source>
</evidence>